<keyword evidence="2" id="KW-1185">Reference proteome</keyword>
<name>A0ABN7V8T3_GIGMA</name>
<gene>
    <name evidence="1" type="ORF">GMARGA_LOCUS15122</name>
</gene>
<evidence type="ECO:0000313" key="1">
    <source>
        <dbReference type="EMBL" id="CAG8738457.1"/>
    </source>
</evidence>
<accession>A0ABN7V8T3</accession>
<organism evidence="1 2">
    <name type="scientific">Gigaspora margarita</name>
    <dbReference type="NCBI Taxonomy" id="4874"/>
    <lineage>
        <taxon>Eukaryota</taxon>
        <taxon>Fungi</taxon>
        <taxon>Fungi incertae sedis</taxon>
        <taxon>Mucoromycota</taxon>
        <taxon>Glomeromycotina</taxon>
        <taxon>Glomeromycetes</taxon>
        <taxon>Diversisporales</taxon>
        <taxon>Gigasporaceae</taxon>
        <taxon>Gigaspora</taxon>
    </lineage>
</organism>
<sequence>MDQAIRLATFFKNANNKYFIAKFYYTIANTLLRSQQALKILAFNHQLPLVQTWQRVGENPTINCDIFEIIDLKTF</sequence>
<comment type="caution">
    <text evidence="1">The sequence shown here is derived from an EMBL/GenBank/DDBJ whole genome shotgun (WGS) entry which is preliminary data.</text>
</comment>
<proteinExistence type="predicted"/>
<evidence type="ECO:0000313" key="2">
    <source>
        <dbReference type="Proteomes" id="UP000789901"/>
    </source>
</evidence>
<protein>
    <submittedName>
        <fullName evidence="1">4142_t:CDS:1</fullName>
    </submittedName>
</protein>
<reference evidence="1 2" key="1">
    <citation type="submission" date="2021-06" db="EMBL/GenBank/DDBJ databases">
        <authorList>
            <person name="Kallberg Y."/>
            <person name="Tangrot J."/>
            <person name="Rosling A."/>
        </authorList>
    </citation>
    <scope>NUCLEOTIDE SEQUENCE [LARGE SCALE GENOMIC DNA]</scope>
    <source>
        <strain evidence="1 2">120-4 pot B 10/14</strain>
    </source>
</reference>
<dbReference type="EMBL" id="CAJVQB010010287">
    <property type="protein sequence ID" value="CAG8738457.1"/>
    <property type="molecule type" value="Genomic_DNA"/>
</dbReference>
<dbReference type="Proteomes" id="UP000789901">
    <property type="component" value="Unassembled WGS sequence"/>
</dbReference>